<accession>A0ABS0LIE0</accession>
<evidence type="ECO:0000313" key="2">
    <source>
        <dbReference type="Proteomes" id="UP000823401"/>
    </source>
</evidence>
<gene>
    <name evidence="1" type="ORF">HYQ42_04615</name>
</gene>
<keyword evidence="2" id="KW-1185">Reference proteome</keyword>
<proteinExistence type="predicted"/>
<comment type="caution">
    <text evidence="1">The sequence shown here is derived from an EMBL/GenBank/DDBJ whole genome shotgun (WGS) entry which is preliminary data.</text>
</comment>
<protein>
    <submittedName>
        <fullName evidence="1">Uncharacterized protein</fullName>
    </submittedName>
</protein>
<name>A0ABS0LIE0_9LACT</name>
<dbReference type="Proteomes" id="UP000823401">
    <property type="component" value="Unassembled WGS sequence"/>
</dbReference>
<sequence>MREYRKIKLIMNELLDYFYNSGMTQANIHFGLFDHQSEITITGQIESEPSDLDFVIEKLRATQQPEVEEYYEDLLGLRDDEFHVDILSALIDVVEYDFEDNIMMLKAIRKHH</sequence>
<dbReference type="EMBL" id="JACCEL010000009">
    <property type="protein sequence ID" value="MBG9978065.1"/>
    <property type="molecule type" value="Genomic_DNA"/>
</dbReference>
<organism evidence="1 2">
    <name type="scientific">Ruoffia tabacinasalis</name>
    <dbReference type="NCBI Taxonomy" id="87458"/>
    <lineage>
        <taxon>Bacteria</taxon>
        <taxon>Bacillati</taxon>
        <taxon>Bacillota</taxon>
        <taxon>Bacilli</taxon>
        <taxon>Lactobacillales</taxon>
        <taxon>Aerococcaceae</taxon>
        <taxon>Ruoffia</taxon>
    </lineage>
</organism>
<reference evidence="1 2" key="1">
    <citation type="submission" date="2020-07" db="EMBL/GenBank/DDBJ databases">
        <title>Facklamia lactis sp. nov., isolated from raw milk.</title>
        <authorList>
            <person name="Doll E.V."/>
            <person name="Huptas C."/>
            <person name="Staib L."/>
            <person name="Wenning M."/>
            <person name="Scherer S."/>
        </authorList>
    </citation>
    <scope>NUCLEOTIDE SEQUENCE [LARGE SCALE GENOMIC DNA]</scope>
    <source>
        <strain evidence="1 2">DSM 104272</strain>
    </source>
</reference>
<evidence type="ECO:0000313" key="1">
    <source>
        <dbReference type="EMBL" id="MBG9978065.1"/>
    </source>
</evidence>
<dbReference type="RefSeq" id="WP_197104189.1">
    <property type="nucleotide sequence ID" value="NZ_JACCEL010000009.1"/>
</dbReference>